<gene>
    <name evidence="1" type="ORF">EAO17_27540</name>
</gene>
<comment type="caution">
    <text evidence="1">The sequence shown here is derived from an EMBL/GenBank/DDBJ whole genome shotgun (WGS) entry which is preliminary data.</text>
</comment>
<organism evidence="1 2">
    <name type="scientific">Klebsiella pneumoniae</name>
    <dbReference type="NCBI Taxonomy" id="573"/>
    <lineage>
        <taxon>Bacteria</taxon>
        <taxon>Pseudomonadati</taxon>
        <taxon>Pseudomonadota</taxon>
        <taxon>Gammaproteobacteria</taxon>
        <taxon>Enterobacterales</taxon>
        <taxon>Enterobacteriaceae</taxon>
        <taxon>Klebsiella/Raoultella group</taxon>
        <taxon>Klebsiella</taxon>
        <taxon>Klebsiella pneumoniae complex</taxon>
    </lineage>
</organism>
<protein>
    <submittedName>
        <fullName evidence="1">Uncharacterized protein</fullName>
    </submittedName>
</protein>
<dbReference type="AlphaFoldDB" id="A0ABD7JJT6"/>
<dbReference type="PANTHER" id="PTHR21599">
    <property type="entry name" value="GLYCERATE KINASE"/>
    <property type="match status" value="1"/>
</dbReference>
<name>A0ABD7JJT6_KLEPN</name>
<sequence length="285" mass="30856">MWQQQRCTSPYGLPAGGFPDPARRAGHYRDGAKLWARTHASAAGCASGQQLRAGRTGKGGAGRRVSAFDYRFGGSANDGGIGFASALGARFWRKDGTLPARGRSGPAHIQRIDLSGLTRVYSKANTGLPAMSLTSAWRAWRHRCMGRRKADEAALSELEAGMAHYSQPLTQTLDLTSQRARRRGRGRYGAALIAYTGATLRPGIDGAELLNADDHLRDAALTIGEGWLDRQSAFGKAPVGVVQTMACRVPVVAFAAGDESSRQLYQHHIDAMWSFASALWRWQSR</sequence>
<dbReference type="InterPro" id="IPR004381">
    <property type="entry name" value="Glycerate_kinase"/>
</dbReference>
<dbReference type="EMBL" id="RDAM01000001">
    <property type="protein sequence ID" value="RRF09644.1"/>
    <property type="molecule type" value="Genomic_DNA"/>
</dbReference>
<dbReference type="SUPFAM" id="SSF110738">
    <property type="entry name" value="Glycerate kinase I"/>
    <property type="match status" value="1"/>
</dbReference>
<accession>A0ABD7JJT6</accession>
<evidence type="ECO:0000313" key="2">
    <source>
        <dbReference type="Proteomes" id="UP000275975"/>
    </source>
</evidence>
<dbReference type="PANTHER" id="PTHR21599:SF0">
    <property type="entry name" value="GLYCERATE KINASE"/>
    <property type="match status" value="1"/>
</dbReference>
<dbReference type="Gene3D" id="3.90.1510.10">
    <property type="entry name" value="Glycerate kinase, domain 2"/>
    <property type="match status" value="1"/>
</dbReference>
<reference evidence="1 2" key="1">
    <citation type="journal article" date="2019" name="Antimicrob. Agents Chemother.">
        <title>Applying Rapid Whole Genome Sequencing to Predict Phenotypic Antimicrobial Susceptibility Testing Results Among Carbapenem-Resistant Klebsiella pneumoniae Clinical Isolates.</title>
        <authorList>
            <person name="Tamma P.D."/>
            <person name="Fan Y."/>
            <person name="Bergman Y."/>
            <person name="Pertea G."/>
            <person name="Kazmi A."/>
            <person name="Lewis S."/>
            <person name="Carroll K.C."/>
            <person name="Schatz M.C."/>
            <person name="Timp W."/>
            <person name="Simner P.J."/>
        </authorList>
    </citation>
    <scope>NUCLEOTIDE SEQUENCE [LARGE SCALE GENOMIC DNA]</scope>
    <source>
        <strain evidence="1 2">KLPN_104</strain>
    </source>
</reference>
<dbReference type="InterPro" id="IPR018193">
    <property type="entry name" value="Glyc_kinase_flavodox-like_fold"/>
</dbReference>
<proteinExistence type="predicted"/>
<evidence type="ECO:0000313" key="1">
    <source>
        <dbReference type="EMBL" id="RRF09644.1"/>
    </source>
</evidence>
<dbReference type="Proteomes" id="UP000275975">
    <property type="component" value="Unassembled WGS sequence"/>
</dbReference>
<dbReference type="InterPro" id="IPR036129">
    <property type="entry name" value="Glycerate_kinase_sf"/>
</dbReference>
<dbReference type="Pfam" id="PF02595">
    <property type="entry name" value="Gly_kinase"/>
    <property type="match status" value="1"/>
</dbReference>